<protein>
    <submittedName>
        <fullName evidence="1">Glutamyl-tRNA(Gln) amidotransferase subunit F, mitochondrial</fullName>
    </submittedName>
</protein>
<comment type="caution">
    <text evidence="1">The sequence shown here is derived from an EMBL/GenBank/DDBJ whole genome shotgun (WGS) entry which is preliminary data.</text>
</comment>
<reference evidence="1 2" key="1">
    <citation type="submission" date="2018-06" db="EMBL/GenBank/DDBJ databases">
        <title>Whole genome sequencing of Candida tropicalis (genome annotated by CSBL at Korea University).</title>
        <authorList>
            <person name="Ahn J."/>
        </authorList>
    </citation>
    <scope>NUCLEOTIDE SEQUENCE [LARGE SCALE GENOMIC DNA]</scope>
    <source>
        <strain evidence="1 2">ATCC 20962</strain>
    </source>
</reference>
<evidence type="ECO:0000313" key="1">
    <source>
        <dbReference type="EMBL" id="RCK54471.1"/>
    </source>
</evidence>
<organism evidence="1 2">
    <name type="scientific">Candida viswanathii</name>
    <dbReference type="NCBI Taxonomy" id="5486"/>
    <lineage>
        <taxon>Eukaryota</taxon>
        <taxon>Fungi</taxon>
        <taxon>Dikarya</taxon>
        <taxon>Ascomycota</taxon>
        <taxon>Saccharomycotina</taxon>
        <taxon>Pichiomycetes</taxon>
        <taxon>Debaryomycetaceae</taxon>
        <taxon>Candida/Lodderomyces clade</taxon>
        <taxon>Candida</taxon>
    </lineage>
</organism>
<dbReference type="EMBL" id="QLNQ01000030">
    <property type="protein sequence ID" value="RCK54471.1"/>
    <property type="molecule type" value="Genomic_DNA"/>
</dbReference>
<dbReference type="Pfam" id="PF20977">
    <property type="entry name" value="GatF"/>
    <property type="match status" value="1"/>
</dbReference>
<gene>
    <name evidence="1" type="primary">GTF1_1</name>
    <name evidence="1" type="ORF">Cantr_04398</name>
</gene>
<keyword evidence="1" id="KW-0808">Transferase</keyword>
<name>A0A367XNR2_9ASCO</name>
<dbReference type="AlphaFoldDB" id="A0A367XNR2"/>
<evidence type="ECO:0000313" key="2">
    <source>
        <dbReference type="Proteomes" id="UP000253472"/>
    </source>
</evidence>
<proteinExistence type="predicted"/>
<keyword evidence="2" id="KW-1185">Reference proteome</keyword>
<dbReference type="Proteomes" id="UP000253472">
    <property type="component" value="Unassembled WGS sequence"/>
</dbReference>
<sequence>MLRLPIRRLTTTKIWREALRDIDASRKNVSEKQPLVSPLVRTLKSTEEIRAFVNSPTWSVQESIVPPEATKEVSSATIDKMLYLSGIELSEETTKIRQSLSMQMSFIDHLYDQLGSESTKQNENNCMFRLVASDHVPEPPLDLDMLEEHIKSLKPSKEKGELGFTIKQLKRKSFRIKKKL</sequence>
<dbReference type="STRING" id="5486.A0A367XNR2"/>
<dbReference type="GO" id="GO:0016740">
    <property type="term" value="F:transferase activity"/>
    <property type="evidence" value="ECO:0007669"/>
    <property type="project" value="UniProtKB-KW"/>
</dbReference>
<accession>A0A367XNR2</accession>
<dbReference type="OrthoDB" id="4024285at2759"/>